<evidence type="ECO:0000313" key="1">
    <source>
        <dbReference type="EMBL" id="MBN9413106.1"/>
    </source>
</evidence>
<dbReference type="Proteomes" id="UP000664414">
    <property type="component" value="Unassembled WGS sequence"/>
</dbReference>
<reference evidence="1" key="1">
    <citation type="submission" date="2021-02" db="EMBL/GenBank/DDBJ databases">
        <title>Thiocyanate and organic carbon inputs drive convergent selection for specific autotrophic Afipia and Thiobacillus strains within complex microbiomes.</title>
        <authorList>
            <person name="Huddy R.J."/>
            <person name="Sachdeva R."/>
            <person name="Kadzinga F."/>
            <person name="Kantor R.S."/>
            <person name="Harrison S.T.L."/>
            <person name="Banfield J.F."/>
        </authorList>
    </citation>
    <scope>NUCLEOTIDE SEQUENCE</scope>
    <source>
        <strain evidence="1">SCN18_10_11_15_R4_P_38_20</strain>
    </source>
</reference>
<dbReference type="AlphaFoldDB" id="A0A8J7TUT9"/>
<accession>A0A8J7TUT9</accession>
<evidence type="ECO:0000313" key="2">
    <source>
        <dbReference type="Proteomes" id="UP000664414"/>
    </source>
</evidence>
<proteinExistence type="predicted"/>
<name>A0A8J7TUT9_9PROT</name>
<protein>
    <submittedName>
        <fullName evidence="1">Uncharacterized protein</fullName>
    </submittedName>
</protein>
<dbReference type="EMBL" id="JAFKGL010000016">
    <property type="protein sequence ID" value="MBN9413106.1"/>
    <property type="molecule type" value="Genomic_DNA"/>
</dbReference>
<comment type="caution">
    <text evidence="1">The sequence shown here is derived from an EMBL/GenBank/DDBJ whole genome shotgun (WGS) entry which is preliminary data.</text>
</comment>
<gene>
    <name evidence="1" type="ORF">J0H12_04200</name>
</gene>
<organism evidence="1 2">
    <name type="scientific">Candidatus Paracaedimonas acanthamoebae</name>
    <dbReference type="NCBI Taxonomy" id="244581"/>
    <lineage>
        <taxon>Bacteria</taxon>
        <taxon>Pseudomonadati</taxon>
        <taxon>Pseudomonadota</taxon>
        <taxon>Alphaproteobacteria</taxon>
        <taxon>Holosporales</taxon>
        <taxon>Caedimonadaceae</taxon>
        <taxon>Candidatus Paracaedimonas</taxon>
    </lineage>
</organism>
<sequence>MFCIIKDHKFHESIWEIVAADELINFDHLALKSIEDFDAKTLLKNDLHLLFIGDEEGICGKATLSSIRTSKSCIALGITGVAFHLREDSDIHEDIERFEQLAKRFYQELFKTAFWVSDKLSLKHIVTISKHKDDHEDLAFFGKVKFSSEHETLKDVVGVISSDFTSLEKFYEGELTHEIKAEASFVLHEKEKK</sequence>